<dbReference type="Gene3D" id="3.40.50.1000">
    <property type="entry name" value="HAD superfamily/HAD-like"/>
    <property type="match status" value="1"/>
</dbReference>
<dbReference type="SFLD" id="SFLDS00003">
    <property type="entry name" value="Haloacid_Dehalogenase"/>
    <property type="match status" value="1"/>
</dbReference>
<dbReference type="EMBL" id="JAWZYT010003450">
    <property type="protein sequence ID" value="KAK4298360.1"/>
    <property type="molecule type" value="Genomic_DNA"/>
</dbReference>
<sequence>MCEAERKKPRLIGFDLDYTLWPFFVDCQYRIPFTMSQGGDVVDSRNRRAAPYPEVSEVLRHLQEEGYVLAVASRTRGVEGANQLLSLYGWDQHFTYKEIYSGSKIAHFQSIKRKSGLEFSEMLFFDDEEGNRRDLASIGVLQVMVRGGVTRELVTNGLKLYAK</sequence>
<accession>A0AAE1P0H8</accession>
<dbReference type="PANTHER" id="PTHR17901:SF14">
    <property type="entry name" value="MAGNESIUM-DEPENDENT PHOSPHATASE 1"/>
    <property type="match status" value="1"/>
</dbReference>
<dbReference type="InterPro" id="IPR023214">
    <property type="entry name" value="HAD_sf"/>
</dbReference>
<keyword evidence="2" id="KW-1185">Reference proteome</keyword>
<dbReference type="InterPro" id="IPR010033">
    <property type="entry name" value="HAD_SF_ppase_IIIC"/>
</dbReference>
<proteinExistence type="predicted"/>
<dbReference type="NCBIfam" id="TIGR01685">
    <property type="entry name" value="MDP-1"/>
    <property type="match status" value="1"/>
</dbReference>
<dbReference type="GO" id="GO:0003993">
    <property type="term" value="F:acid phosphatase activity"/>
    <property type="evidence" value="ECO:0007669"/>
    <property type="project" value="TreeGrafter"/>
</dbReference>
<comment type="caution">
    <text evidence="1">The sequence shown here is derived from an EMBL/GenBank/DDBJ whole genome shotgun (WGS) entry which is preliminary data.</text>
</comment>
<organism evidence="1 2">
    <name type="scientific">Petrolisthes manimaculis</name>
    <dbReference type="NCBI Taxonomy" id="1843537"/>
    <lineage>
        <taxon>Eukaryota</taxon>
        <taxon>Metazoa</taxon>
        <taxon>Ecdysozoa</taxon>
        <taxon>Arthropoda</taxon>
        <taxon>Crustacea</taxon>
        <taxon>Multicrustacea</taxon>
        <taxon>Malacostraca</taxon>
        <taxon>Eumalacostraca</taxon>
        <taxon>Eucarida</taxon>
        <taxon>Decapoda</taxon>
        <taxon>Pleocyemata</taxon>
        <taxon>Anomura</taxon>
        <taxon>Galatheoidea</taxon>
        <taxon>Porcellanidae</taxon>
        <taxon>Petrolisthes</taxon>
    </lineage>
</organism>
<dbReference type="InterPro" id="IPR036412">
    <property type="entry name" value="HAD-like_sf"/>
</dbReference>
<dbReference type="Pfam" id="PF12689">
    <property type="entry name" value="Acid_PPase"/>
    <property type="match status" value="1"/>
</dbReference>
<dbReference type="NCBIfam" id="TIGR01681">
    <property type="entry name" value="HAD-SF-IIIC"/>
    <property type="match status" value="1"/>
</dbReference>
<dbReference type="Proteomes" id="UP001292094">
    <property type="component" value="Unassembled WGS sequence"/>
</dbReference>
<gene>
    <name evidence="1" type="ORF">Pmani_029289</name>
</gene>
<evidence type="ECO:0008006" key="3">
    <source>
        <dbReference type="Google" id="ProtNLM"/>
    </source>
</evidence>
<dbReference type="InterPro" id="IPR010036">
    <property type="entry name" value="MDP_1_eu_arc"/>
</dbReference>
<evidence type="ECO:0000313" key="1">
    <source>
        <dbReference type="EMBL" id="KAK4298360.1"/>
    </source>
</evidence>
<protein>
    <recommendedName>
        <fullName evidence="3">Magnesium-dependent phosphatase 1</fullName>
    </recommendedName>
</protein>
<dbReference type="PANTHER" id="PTHR17901">
    <property type="entry name" value="MAGNESIUM-DEPENDENT PHOSPHATASE 1 MDP1"/>
    <property type="match status" value="1"/>
</dbReference>
<dbReference type="SFLD" id="SFLDG01131">
    <property type="entry name" value="C1.5.2:_MDP_Like"/>
    <property type="match status" value="1"/>
</dbReference>
<dbReference type="SFLD" id="SFLDG01129">
    <property type="entry name" value="C1.5:_HAD__Beta-PGM__Phosphata"/>
    <property type="match status" value="1"/>
</dbReference>
<dbReference type="SUPFAM" id="SSF56784">
    <property type="entry name" value="HAD-like"/>
    <property type="match status" value="1"/>
</dbReference>
<dbReference type="AlphaFoldDB" id="A0AAE1P0H8"/>
<name>A0AAE1P0H8_9EUCA</name>
<evidence type="ECO:0000313" key="2">
    <source>
        <dbReference type="Proteomes" id="UP001292094"/>
    </source>
</evidence>
<reference evidence="1" key="1">
    <citation type="submission" date="2023-11" db="EMBL/GenBank/DDBJ databases">
        <title>Genome assemblies of two species of porcelain crab, Petrolisthes cinctipes and Petrolisthes manimaculis (Anomura: Porcellanidae).</title>
        <authorList>
            <person name="Angst P."/>
        </authorList>
    </citation>
    <scope>NUCLEOTIDE SEQUENCE</scope>
    <source>
        <strain evidence="1">PB745_02</strain>
        <tissue evidence="1">Gill</tissue>
    </source>
</reference>